<sequence>MGSSPSKRGGGCLGRHQGSRGRGEVKLPGSRLRFSREQLQRLNLQLTRLEQHNSHGSGGDFSRERISAAVEVVVERLVQRLVCGAATLDSRFSSKFLATLDGIRDRSKPGQSPRFEYLVRLDVLSSPPVYQDCGTQPTCRVVEGQGSPQGFAKIRLQGEGAEQWAEFINASGFLRRDKIQERYVELLAQAAARAAPPVRPDLVDESRLCGSPGKIVDAGILDQLLRLSPEQQVFYGPADCNQSRFPDPRDFRIAIVEGAPEVRLRIGFLSPTLAGSRAEDVEVKLVIAVGCTGWPQTSDFPARTSLGHIDCLLFQKAAQTGFYLVPGPPHQTVRCDDRTATWQIWVPAAELTLLTHYSASSLPSRILAFLETILQQLRGRTSRQALGGFGLPATRNREFLKVVSRYMLRTLLWFQLERTGCDSAAVLQSWTSDTLALHVLRLLDELIIALKTQRFRSYFFPWCNVMLHSTSGGQHHPEEDYLSDVEILEDFLTCLHEESAVAVVPPEDDDVKRYLISELLETSLIRKWANVLADLAPPATTRSRRLSFGTYTTAGSAQFTPRQLDYITQLFREMLRVRHLTLQNQNSLSWFQGPLQTSSTTIQQEDPVEDLIYLLSAILEQAKELTLGNMSNSPMGTYVGPTGRNRRRASSKNNSCGNLRNNISSGSRLKNNFDASVILLVDSVRRDIDTSNANLSDDSVLVHHVLKWLYRGLDEDKRHLAPVLRPYLNRLFAASHENGWHLEEWRRRLDDQRDEMRVLGTFCRMVTASEASPSEALLDAVAKGWIWAENMLDTAEYLVCSDVTGQPEVSLQLVFTPTDEKVIRHNITLPSAPTEHLQLPESRYSTFSSTKSTYNRRCAAGTLKIKKTTLLRGPSVTLPALLVQQRNNWIAQGLGNVGSVISNPRAPHCRLRDASPMTLLLDARRRYGHQRGVGDIVQALVSLQKFSVLQEVSALLPDDERVQMLDAIQKLSKETRRNVASRRARTSSLHSNNDATATNRPLKNIKKKSQNSDSKLPQIFRPKEDFQPCTLEVKKQAEIELSVRALKQQENIAQREKELTREIDKFKAENTLLGACRAVRWQHAATRHSFLGGASAYNGSLFSDSTPSLPSIRETSLTGRSSLFDLSSYEGKRNNSNVALLQLTEDKQLRLTNPSNASIHPVVYADKPIGKKRDIVTKL</sequence>
<gene>
    <name evidence="2" type="ORF">L798_01782</name>
</gene>
<dbReference type="OrthoDB" id="5948335at2759"/>
<protein>
    <submittedName>
        <fullName evidence="2">Uncharacterized protein</fullName>
    </submittedName>
</protein>
<evidence type="ECO:0000313" key="3">
    <source>
        <dbReference type="Proteomes" id="UP000027135"/>
    </source>
</evidence>
<dbReference type="AlphaFoldDB" id="A0A067QSN6"/>
<evidence type="ECO:0000256" key="1">
    <source>
        <dbReference type="SAM" id="MobiDB-lite"/>
    </source>
</evidence>
<dbReference type="PANTHER" id="PTHR10656:SF70">
    <property type="entry name" value="PROTEIN MAB-21-RELATED"/>
    <property type="match status" value="1"/>
</dbReference>
<evidence type="ECO:0000313" key="2">
    <source>
        <dbReference type="EMBL" id="KDR08435.1"/>
    </source>
</evidence>
<feature type="region of interest" description="Disordered" evidence="1">
    <location>
        <begin position="638"/>
        <end position="661"/>
    </location>
</feature>
<dbReference type="eggNOG" id="ENOG502RHJY">
    <property type="taxonomic scope" value="Eukaryota"/>
</dbReference>
<proteinExistence type="predicted"/>
<dbReference type="STRING" id="136037.A0A067QSN6"/>
<organism evidence="2 3">
    <name type="scientific">Zootermopsis nevadensis</name>
    <name type="common">Dampwood termite</name>
    <dbReference type="NCBI Taxonomy" id="136037"/>
    <lineage>
        <taxon>Eukaryota</taxon>
        <taxon>Metazoa</taxon>
        <taxon>Ecdysozoa</taxon>
        <taxon>Arthropoda</taxon>
        <taxon>Hexapoda</taxon>
        <taxon>Insecta</taxon>
        <taxon>Pterygota</taxon>
        <taxon>Neoptera</taxon>
        <taxon>Polyneoptera</taxon>
        <taxon>Dictyoptera</taxon>
        <taxon>Blattodea</taxon>
        <taxon>Blattoidea</taxon>
        <taxon>Termitoidae</taxon>
        <taxon>Termopsidae</taxon>
        <taxon>Zootermopsis</taxon>
    </lineage>
</organism>
<dbReference type="PANTHER" id="PTHR10656">
    <property type="entry name" value="CELL FATE DETERMINING PROTEIN MAB21-RELATED"/>
    <property type="match status" value="1"/>
</dbReference>
<feature type="region of interest" description="Disordered" evidence="1">
    <location>
        <begin position="975"/>
        <end position="1015"/>
    </location>
</feature>
<feature type="region of interest" description="Disordered" evidence="1">
    <location>
        <begin position="1"/>
        <end position="30"/>
    </location>
</feature>
<dbReference type="EMBL" id="KK853329">
    <property type="protein sequence ID" value="KDR08435.1"/>
    <property type="molecule type" value="Genomic_DNA"/>
</dbReference>
<keyword evidence="3" id="KW-1185">Reference proteome</keyword>
<accession>A0A067QSN6</accession>
<dbReference type="InParanoid" id="A0A067QSN6"/>
<name>A0A067QSN6_ZOONE</name>
<dbReference type="Gene3D" id="1.10.1410.40">
    <property type="match status" value="1"/>
</dbReference>
<dbReference type="Proteomes" id="UP000027135">
    <property type="component" value="Unassembled WGS sequence"/>
</dbReference>
<reference evidence="2 3" key="1">
    <citation type="journal article" date="2014" name="Nat. Commun.">
        <title>Molecular traces of alternative social organization in a termite genome.</title>
        <authorList>
            <person name="Terrapon N."/>
            <person name="Li C."/>
            <person name="Robertson H.M."/>
            <person name="Ji L."/>
            <person name="Meng X."/>
            <person name="Booth W."/>
            <person name="Chen Z."/>
            <person name="Childers C.P."/>
            <person name="Glastad K.M."/>
            <person name="Gokhale K."/>
            <person name="Gowin J."/>
            <person name="Gronenberg W."/>
            <person name="Hermansen R.A."/>
            <person name="Hu H."/>
            <person name="Hunt B.G."/>
            <person name="Huylmans A.K."/>
            <person name="Khalil S.M."/>
            <person name="Mitchell R.D."/>
            <person name="Munoz-Torres M.C."/>
            <person name="Mustard J.A."/>
            <person name="Pan H."/>
            <person name="Reese J.T."/>
            <person name="Scharf M.E."/>
            <person name="Sun F."/>
            <person name="Vogel H."/>
            <person name="Xiao J."/>
            <person name="Yang W."/>
            <person name="Yang Z."/>
            <person name="Yang Z."/>
            <person name="Zhou J."/>
            <person name="Zhu J."/>
            <person name="Brent C.S."/>
            <person name="Elsik C.G."/>
            <person name="Goodisman M.A."/>
            <person name="Liberles D.A."/>
            <person name="Roe R.M."/>
            <person name="Vargo E.L."/>
            <person name="Vilcinskas A."/>
            <person name="Wang J."/>
            <person name="Bornberg-Bauer E."/>
            <person name="Korb J."/>
            <person name="Zhang G."/>
            <person name="Liebig J."/>
        </authorList>
    </citation>
    <scope>NUCLEOTIDE SEQUENCE [LARGE SCALE GENOMIC DNA]</scope>
    <source>
        <tissue evidence="2">Whole organism</tissue>
    </source>
</reference>
<feature type="compositionally biased region" description="Polar residues" evidence="1">
    <location>
        <begin position="986"/>
        <end position="1001"/>
    </location>
</feature>